<dbReference type="KEGG" id="lft:FG051_11900"/>
<accession>A0A5B7T5I5</accession>
<gene>
    <name evidence="1" type="ORF">FG051_11900</name>
</gene>
<protein>
    <recommendedName>
        <fullName evidence="3">Helix-turn-helix domain-containing protein</fullName>
    </recommendedName>
</protein>
<dbReference type="RefSeq" id="WP_057813665.1">
    <property type="nucleotide sequence ID" value="NZ_CP040736.1"/>
</dbReference>
<sequence length="87" mass="10202">MTQGITVMLNEHDSDELRKQVYSIITDEIERARRDTAIDKQYLKRKDVIKWTGVSGSTVDKWNIPVHKIDGITLYSKKDIQKFIELH</sequence>
<dbReference type="AlphaFoldDB" id="A0A5B7T5I5"/>
<dbReference type="Proteomes" id="UP000310673">
    <property type="component" value="Chromosome"/>
</dbReference>
<evidence type="ECO:0000313" key="2">
    <source>
        <dbReference type="Proteomes" id="UP000310673"/>
    </source>
</evidence>
<evidence type="ECO:0000313" key="1">
    <source>
        <dbReference type="EMBL" id="QCX25750.1"/>
    </source>
</evidence>
<organism evidence="1 2">
    <name type="scientific">Companilactobacillus futsaii</name>
    <dbReference type="NCBI Taxonomy" id="938155"/>
    <lineage>
        <taxon>Bacteria</taxon>
        <taxon>Bacillati</taxon>
        <taxon>Bacillota</taxon>
        <taxon>Bacilli</taxon>
        <taxon>Lactobacillales</taxon>
        <taxon>Lactobacillaceae</taxon>
        <taxon>Companilactobacillus</taxon>
    </lineage>
</organism>
<evidence type="ECO:0008006" key="3">
    <source>
        <dbReference type="Google" id="ProtNLM"/>
    </source>
</evidence>
<name>A0A5B7T5I5_9LACO</name>
<dbReference type="EMBL" id="CP040736">
    <property type="protein sequence ID" value="QCX25750.1"/>
    <property type="molecule type" value="Genomic_DNA"/>
</dbReference>
<proteinExistence type="predicted"/>
<reference evidence="1 2" key="1">
    <citation type="submission" date="2019-05" db="EMBL/GenBank/DDBJ databases">
        <title>Genome Sequence of Lactobacillus futsaii Y97, a Potential Probiotic Strain Isolated from the Futsai of Taiwan.</title>
        <authorList>
            <person name="Du X."/>
        </authorList>
    </citation>
    <scope>NUCLEOTIDE SEQUENCE [LARGE SCALE GENOMIC DNA]</scope>
    <source>
        <strain evidence="1 2">Y97</strain>
    </source>
</reference>